<dbReference type="EMBL" id="BMFW01000031">
    <property type="protein sequence ID" value="GGI01081.1"/>
    <property type="molecule type" value="Genomic_DNA"/>
</dbReference>
<accession>A0ABQ2B0A3</accession>
<proteinExistence type="predicted"/>
<name>A0ABQ2B0A3_9MICC</name>
<dbReference type="RefSeq" id="WP_229748604.1">
    <property type="nucleotide sequence ID" value="NZ_BMFW01000031.1"/>
</dbReference>
<sequence>MTFFQELPVPPLPPRPRSQLHVPPPWVAAPAYEVPAVVHLGKFVSRTPNMVVALKGAEVFSTGCLFSLSWVLRRGDQSDEDWADLQQLFFQSGRGIRRGSGRKTGLMFGVEFPDGSKASTGSQIPYGMMEPGTDPVPPVLALNGGGGGGGDEEFSGSGTLWLWPLPPAGDLRLVAQWTDFGLEETSLMLDGGALRQASASVQQYWPEEERR</sequence>
<keyword evidence="2" id="KW-1185">Reference proteome</keyword>
<reference evidence="2" key="1">
    <citation type="journal article" date="2019" name="Int. J. Syst. Evol. Microbiol.">
        <title>The Global Catalogue of Microorganisms (GCM) 10K type strain sequencing project: providing services to taxonomists for standard genome sequencing and annotation.</title>
        <authorList>
            <consortium name="The Broad Institute Genomics Platform"/>
            <consortium name="The Broad Institute Genome Sequencing Center for Infectious Disease"/>
            <person name="Wu L."/>
            <person name="Ma J."/>
        </authorList>
    </citation>
    <scope>NUCLEOTIDE SEQUENCE [LARGE SCALE GENOMIC DNA]</scope>
    <source>
        <strain evidence="2">CGMCC 1.12778</strain>
    </source>
</reference>
<comment type="caution">
    <text evidence="1">The sequence shown here is derived from an EMBL/GenBank/DDBJ whole genome shotgun (WGS) entry which is preliminary data.</text>
</comment>
<evidence type="ECO:0000313" key="2">
    <source>
        <dbReference type="Proteomes" id="UP000643279"/>
    </source>
</evidence>
<evidence type="ECO:0000313" key="1">
    <source>
        <dbReference type="EMBL" id="GGI01081.1"/>
    </source>
</evidence>
<gene>
    <name evidence="1" type="ORF">GCM10007170_39710</name>
</gene>
<organism evidence="1 2">
    <name type="scientific">Arthrobacter liuii</name>
    <dbReference type="NCBI Taxonomy" id="1476996"/>
    <lineage>
        <taxon>Bacteria</taxon>
        <taxon>Bacillati</taxon>
        <taxon>Actinomycetota</taxon>
        <taxon>Actinomycetes</taxon>
        <taxon>Micrococcales</taxon>
        <taxon>Micrococcaceae</taxon>
        <taxon>Arthrobacter</taxon>
    </lineage>
</organism>
<protein>
    <submittedName>
        <fullName evidence="1">Uncharacterized protein</fullName>
    </submittedName>
</protein>
<dbReference type="Proteomes" id="UP000643279">
    <property type="component" value="Unassembled WGS sequence"/>
</dbReference>